<accession>A0AAX3LLX1</accession>
<dbReference type="AlphaFoldDB" id="A0AAX3LLX1"/>
<protein>
    <recommendedName>
        <fullName evidence="3">DUF1127 domain-containing protein</fullName>
    </recommendedName>
</protein>
<proteinExistence type="predicted"/>
<organism evidence="1 2">
    <name type="scientific">Sulfitobacter faviae</name>
    <dbReference type="NCBI Taxonomy" id="1775881"/>
    <lineage>
        <taxon>Bacteria</taxon>
        <taxon>Pseudomonadati</taxon>
        <taxon>Pseudomonadota</taxon>
        <taxon>Alphaproteobacteria</taxon>
        <taxon>Rhodobacterales</taxon>
        <taxon>Roseobacteraceae</taxon>
        <taxon>Sulfitobacter</taxon>
    </lineage>
</organism>
<dbReference type="RefSeq" id="WP_271687982.1">
    <property type="nucleotide sequence ID" value="NZ_CP116423.1"/>
</dbReference>
<evidence type="ECO:0008006" key="3">
    <source>
        <dbReference type="Google" id="ProtNLM"/>
    </source>
</evidence>
<dbReference type="Proteomes" id="UP001210770">
    <property type="component" value="Chromosome"/>
</dbReference>
<gene>
    <name evidence="1" type="ORF">PL336_12535</name>
</gene>
<evidence type="ECO:0000313" key="2">
    <source>
        <dbReference type="Proteomes" id="UP001210770"/>
    </source>
</evidence>
<reference evidence="1" key="1">
    <citation type="submission" date="2023-01" db="EMBL/GenBank/DDBJ databases">
        <title>Comparative genomic analysis of cold water coral derived Sulfitobacter faviae: insights into their metabolism and habitat adaptation.</title>
        <authorList>
            <person name="Guo Y."/>
            <person name="Lin S."/>
            <person name="Huang Z."/>
            <person name="Tang K."/>
            <person name="Wang X."/>
        </authorList>
    </citation>
    <scope>NUCLEOTIDE SEQUENCE</scope>
    <source>
        <strain evidence="1">SCSIO W_1865</strain>
    </source>
</reference>
<dbReference type="EMBL" id="CP116423">
    <property type="protein sequence ID" value="WCE69624.1"/>
    <property type="molecule type" value="Genomic_DNA"/>
</dbReference>
<name>A0AAX3LLX1_9RHOB</name>
<sequence>MKYDNTLSAPHGFSLRDATAPVLGALGTAAGKVGNLLARGVTQMQISRMQAVLNSMSDAQLERAGIDRDQIPQHAQALVTEEYDGL</sequence>
<evidence type="ECO:0000313" key="1">
    <source>
        <dbReference type="EMBL" id="WCE69624.1"/>
    </source>
</evidence>